<evidence type="ECO:0000313" key="1">
    <source>
        <dbReference type="EMBL" id="GAI21176.1"/>
    </source>
</evidence>
<gene>
    <name evidence="1" type="ORF">S06H3_37142</name>
</gene>
<reference evidence="1" key="1">
    <citation type="journal article" date="2014" name="Front. Microbiol.">
        <title>High frequency of phylogenetically diverse reductive dehalogenase-homologous genes in deep subseafloor sedimentary metagenomes.</title>
        <authorList>
            <person name="Kawai M."/>
            <person name="Futagami T."/>
            <person name="Toyoda A."/>
            <person name="Takaki Y."/>
            <person name="Nishi S."/>
            <person name="Hori S."/>
            <person name="Arai W."/>
            <person name="Tsubouchi T."/>
            <person name="Morono Y."/>
            <person name="Uchiyama I."/>
            <person name="Ito T."/>
            <person name="Fujiyama A."/>
            <person name="Inagaki F."/>
            <person name="Takami H."/>
        </authorList>
    </citation>
    <scope>NUCLEOTIDE SEQUENCE</scope>
    <source>
        <strain evidence="1">Expedition CK06-06</strain>
    </source>
</reference>
<proteinExistence type="predicted"/>
<accession>X1MT36</accession>
<organism evidence="1">
    <name type="scientific">marine sediment metagenome</name>
    <dbReference type="NCBI Taxonomy" id="412755"/>
    <lineage>
        <taxon>unclassified sequences</taxon>
        <taxon>metagenomes</taxon>
        <taxon>ecological metagenomes</taxon>
    </lineage>
</organism>
<name>X1MT36_9ZZZZ</name>
<feature type="non-terminal residue" evidence="1">
    <location>
        <position position="53"/>
    </location>
</feature>
<protein>
    <submittedName>
        <fullName evidence="1">Uncharacterized protein</fullName>
    </submittedName>
</protein>
<comment type="caution">
    <text evidence="1">The sequence shown here is derived from an EMBL/GenBank/DDBJ whole genome shotgun (WGS) entry which is preliminary data.</text>
</comment>
<dbReference type="EMBL" id="BARV01022539">
    <property type="protein sequence ID" value="GAI21176.1"/>
    <property type="molecule type" value="Genomic_DNA"/>
</dbReference>
<sequence length="53" mass="6006">MINRTFTDSTDTLVLDISSAYDVPELKKLERKFVYSRIGSGSLCVTDEVTFSR</sequence>
<dbReference type="AlphaFoldDB" id="X1MT36"/>